<dbReference type="CDD" id="cd00640">
    <property type="entry name" value="Trp-synth-beta_II"/>
    <property type="match status" value="1"/>
</dbReference>
<dbReference type="Pfam" id="PF00291">
    <property type="entry name" value="PALP"/>
    <property type="match status" value="1"/>
</dbReference>
<keyword evidence="2" id="KW-0663">Pyridoxal phosphate</keyword>
<evidence type="ECO:0000256" key="2">
    <source>
        <dbReference type="ARBA" id="ARBA00022898"/>
    </source>
</evidence>
<dbReference type="NCBIfam" id="NF006058">
    <property type="entry name" value="PRK08206.1"/>
    <property type="match status" value="1"/>
</dbReference>
<keyword evidence="5" id="KW-1185">Reference proteome</keyword>
<evidence type="ECO:0000313" key="4">
    <source>
        <dbReference type="EMBL" id="MDM8275814.1"/>
    </source>
</evidence>
<dbReference type="InterPro" id="IPR001926">
    <property type="entry name" value="TrpB-like_PALP"/>
</dbReference>
<dbReference type="RefSeq" id="WP_204673528.1">
    <property type="nucleotide sequence ID" value="NZ_JACJKQ010000027.1"/>
</dbReference>
<proteinExistence type="predicted"/>
<name>A0ABT7VBD1_9ACTN</name>
<dbReference type="InterPro" id="IPR036052">
    <property type="entry name" value="TrpB-like_PALP_sf"/>
</dbReference>
<protein>
    <submittedName>
        <fullName evidence="4">Diaminopropionate ammonia-lyase</fullName>
        <ecNumber evidence="4">4.3.1.15</ecNumber>
    </submittedName>
</protein>
<dbReference type="InterPro" id="IPR019871">
    <property type="entry name" value="DiNH2propionate_NH3-lyase_sub"/>
</dbReference>
<dbReference type="InterPro" id="IPR010081">
    <property type="entry name" value="DiNH2opropionate_NH3_lyase"/>
</dbReference>
<dbReference type="EC" id="4.3.1.15" evidence="4"/>
<keyword evidence="4" id="KW-0456">Lyase</keyword>
<evidence type="ECO:0000259" key="3">
    <source>
        <dbReference type="Pfam" id="PF00291"/>
    </source>
</evidence>
<dbReference type="NCBIfam" id="TIGR03528">
    <property type="entry name" value="2_3_DAP_am_ly"/>
    <property type="match status" value="1"/>
</dbReference>
<comment type="cofactor">
    <cofactor evidence="1">
        <name>pyridoxal 5'-phosphate</name>
        <dbReference type="ChEBI" id="CHEBI:597326"/>
    </cofactor>
</comment>
<dbReference type="SUPFAM" id="SSF53686">
    <property type="entry name" value="Tryptophan synthase beta subunit-like PLP-dependent enzymes"/>
    <property type="match status" value="1"/>
</dbReference>
<dbReference type="GO" id="GO:0008838">
    <property type="term" value="F:diaminopropionate ammonia-lyase activity"/>
    <property type="evidence" value="ECO:0007669"/>
    <property type="project" value="UniProtKB-EC"/>
</dbReference>
<reference evidence="5" key="1">
    <citation type="submission" date="2023-06" db="EMBL/GenBank/DDBJ databases">
        <title>Identification and characterization of horizontal gene transfer across gut microbiota members of farm animals based on homology search.</title>
        <authorList>
            <person name="Zeman M."/>
            <person name="Kubasova T."/>
            <person name="Jahodarova E."/>
            <person name="Nykrynova M."/>
            <person name="Rychlik I."/>
        </authorList>
    </citation>
    <scope>NUCLEOTIDE SEQUENCE [LARGE SCALE GENOMIC DNA]</scope>
    <source>
        <strain evidence="5">154_Feed</strain>
    </source>
</reference>
<evidence type="ECO:0000256" key="1">
    <source>
        <dbReference type="ARBA" id="ARBA00001933"/>
    </source>
</evidence>
<evidence type="ECO:0000313" key="5">
    <source>
        <dbReference type="Proteomes" id="UP001529421"/>
    </source>
</evidence>
<accession>A0ABT7VBD1</accession>
<dbReference type="PANTHER" id="PTHR42937:SF1">
    <property type="entry name" value="DIAMINOPROPIONATE AMMONIA-LYASE"/>
    <property type="match status" value="1"/>
</dbReference>
<organism evidence="4 5">
    <name type="scientific">Enorma phocaeensis</name>
    <dbReference type="NCBI Taxonomy" id="1871019"/>
    <lineage>
        <taxon>Bacteria</taxon>
        <taxon>Bacillati</taxon>
        <taxon>Actinomycetota</taxon>
        <taxon>Coriobacteriia</taxon>
        <taxon>Coriobacteriales</taxon>
        <taxon>Coriobacteriaceae</taxon>
        <taxon>Enorma</taxon>
    </lineage>
</organism>
<dbReference type="Gene3D" id="3.40.50.1100">
    <property type="match status" value="3"/>
</dbReference>
<dbReference type="NCBIfam" id="TIGR01747">
    <property type="entry name" value="diampropi_NH3ly"/>
    <property type="match status" value="1"/>
</dbReference>
<gene>
    <name evidence="4" type="primary">dpaL</name>
    <name evidence="4" type="ORF">QUW28_09980</name>
</gene>
<sequence length="405" mass="43199">MSHSKIEWVENRMEKSADEHLSIMSLEHVAAARAFHGSFPQYSVTPLAKLDALASELGLANLAVKDESYRFGLNAFKVLGGSFAMASYIAEKTGKPVSEMTYDYLTSDELARDFGQATFFTATDGNHGRGVAWAANKLGQKAVVHMPKGSVKSRFDNIAKEGATVTIEDVNYDECVRMAAAEADACENGVIVQDTAWEGYEEIPSWIMEGYGTMASEAAEQYAAAGVERPTHVFVQAGVGSLAGAVVGYFANLFPDNPPTFVVMEASEAACLYKGAVAGDGDPRIVDGDMPTIMAGLACGEPNTLGWDILRNHVKVFVSCPDWVAARGMRVLGAPLSGDPRVISGESGAVGAGLIDTIMTDESYAGLREAIGLDETSSVLLFSTEGDTDPVNYRKVVWDGAYPAE</sequence>
<dbReference type="EMBL" id="JAUDDZ010000023">
    <property type="protein sequence ID" value="MDM8275814.1"/>
    <property type="molecule type" value="Genomic_DNA"/>
</dbReference>
<dbReference type="Proteomes" id="UP001529421">
    <property type="component" value="Unassembled WGS sequence"/>
</dbReference>
<dbReference type="PANTHER" id="PTHR42937">
    <property type="match status" value="1"/>
</dbReference>
<feature type="domain" description="Tryptophan synthase beta chain-like PALP" evidence="3">
    <location>
        <begin position="41"/>
        <end position="333"/>
    </location>
</feature>
<comment type="caution">
    <text evidence="4">The sequence shown here is derived from an EMBL/GenBank/DDBJ whole genome shotgun (WGS) entry which is preliminary data.</text>
</comment>